<dbReference type="AlphaFoldDB" id="A0A165GTI7"/>
<organism evidence="3 4">
    <name type="scientific">Laetiporus sulphureus 93-53</name>
    <dbReference type="NCBI Taxonomy" id="1314785"/>
    <lineage>
        <taxon>Eukaryota</taxon>
        <taxon>Fungi</taxon>
        <taxon>Dikarya</taxon>
        <taxon>Basidiomycota</taxon>
        <taxon>Agaricomycotina</taxon>
        <taxon>Agaricomycetes</taxon>
        <taxon>Polyporales</taxon>
        <taxon>Laetiporus</taxon>
    </lineage>
</organism>
<evidence type="ECO:0000313" key="3">
    <source>
        <dbReference type="EMBL" id="KZT10792.1"/>
    </source>
</evidence>
<dbReference type="InParanoid" id="A0A165GTI7"/>
<evidence type="ECO:0000313" key="4">
    <source>
        <dbReference type="Proteomes" id="UP000076871"/>
    </source>
</evidence>
<dbReference type="GeneID" id="63824997"/>
<gene>
    <name evidence="3" type="ORF">LAESUDRAFT_721173</name>
</gene>
<evidence type="ECO:0000256" key="2">
    <source>
        <dbReference type="SAM" id="Phobius"/>
    </source>
</evidence>
<keyword evidence="2" id="KW-1133">Transmembrane helix</keyword>
<evidence type="ECO:0000256" key="1">
    <source>
        <dbReference type="SAM" id="MobiDB-lite"/>
    </source>
</evidence>
<keyword evidence="4" id="KW-1185">Reference proteome</keyword>
<feature type="region of interest" description="Disordered" evidence="1">
    <location>
        <begin position="133"/>
        <end position="157"/>
    </location>
</feature>
<dbReference type="EMBL" id="KV427608">
    <property type="protein sequence ID" value="KZT10792.1"/>
    <property type="molecule type" value="Genomic_DNA"/>
</dbReference>
<proteinExistence type="predicted"/>
<keyword evidence="2" id="KW-0812">Transmembrane</keyword>
<dbReference type="RefSeq" id="XP_040768532.1">
    <property type="nucleotide sequence ID" value="XM_040907968.1"/>
</dbReference>
<keyword evidence="2" id="KW-0472">Membrane</keyword>
<accession>A0A165GTI7</accession>
<name>A0A165GTI7_9APHY</name>
<dbReference type="Proteomes" id="UP000076871">
    <property type="component" value="Unassembled WGS sequence"/>
</dbReference>
<protein>
    <submittedName>
        <fullName evidence="3">Uncharacterized protein</fullName>
    </submittedName>
</protein>
<reference evidence="3 4" key="1">
    <citation type="journal article" date="2016" name="Mol. Biol. Evol.">
        <title>Comparative Genomics of Early-Diverging Mushroom-Forming Fungi Provides Insights into the Origins of Lignocellulose Decay Capabilities.</title>
        <authorList>
            <person name="Nagy L.G."/>
            <person name="Riley R."/>
            <person name="Tritt A."/>
            <person name="Adam C."/>
            <person name="Daum C."/>
            <person name="Floudas D."/>
            <person name="Sun H."/>
            <person name="Yadav J.S."/>
            <person name="Pangilinan J."/>
            <person name="Larsson K.H."/>
            <person name="Matsuura K."/>
            <person name="Barry K."/>
            <person name="Labutti K."/>
            <person name="Kuo R."/>
            <person name="Ohm R.A."/>
            <person name="Bhattacharya S.S."/>
            <person name="Shirouzu T."/>
            <person name="Yoshinaga Y."/>
            <person name="Martin F.M."/>
            <person name="Grigoriev I.V."/>
            <person name="Hibbett D.S."/>
        </authorList>
    </citation>
    <scope>NUCLEOTIDE SEQUENCE [LARGE SCALE GENOMIC DNA]</scope>
    <source>
        <strain evidence="3 4">93-53</strain>
    </source>
</reference>
<feature type="transmembrane region" description="Helical" evidence="2">
    <location>
        <begin position="78"/>
        <end position="100"/>
    </location>
</feature>
<feature type="transmembrane region" description="Helical" evidence="2">
    <location>
        <begin position="35"/>
        <end position="58"/>
    </location>
</feature>
<sequence length="157" mass="16812">METVFWHLLRDIDVASGRETPLTVQVARAYYPTRCAGGVVLLIDRACISFVVLVFILVWDNSTVQNDNFCAASFRAPYVSAASAIVVTIAVVAGTVHLIVNVSAFYRLGESLNGVDLEIALPSQGEMESEMTAVGSEESPVTEGGSEEDVEIIARSG</sequence>